<evidence type="ECO:0000313" key="2">
    <source>
        <dbReference type="EMBL" id="KAK8992256.1"/>
    </source>
</evidence>
<dbReference type="Proteomes" id="UP001396334">
    <property type="component" value="Unassembled WGS sequence"/>
</dbReference>
<gene>
    <name evidence="2" type="ORF">V6N11_048344</name>
</gene>
<evidence type="ECO:0000256" key="1">
    <source>
        <dbReference type="SAM" id="SignalP"/>
    </source>
</evidence>
<dbReference type="InterPro" id="IPR052222">
    <property type="entry name" value="DESIGUAL"/>
</dbReference>
<keyword evidence="3" id="KW-1185">Reference proteome</keyword>
<protein>
    <submittedName>
        <fullName evidence="2">Uncharacterized protein</fullName>
    </submittedName>
</protein>
<dbReference type="PANTHER" id="PTHR31769">
    <property type="entry name" value="OS07G0462200 PROTEIN-RELATED"/>
    <property type="match status" value="1"/>
</dbReference>
<accession>A0ABR2PUX5</accession>
<organism evidence="2 3">
    <name type="scientific">Hibiscus sabdariffa</name>
    <name type="common">roselle</name>
    <dbReference type="NCBI Taxonomy" id="183260"/>
    <lineage>
        <taxon>Eukaryota</taxon>
        <taxon>Viridiplantae</taxon>
        <taxon>Streptophyta</taxon>
        <taxon>Embryophyta</taxon>
        <taxon>Tracheophyta</taxon>
        <taxon>Spermatophyta</taxon>
        <taxon>Magnoliopsida</taxon>
        <taxon>eudicotyledons</taxon>
        <taxon>Gunneridae</taxon>
        <taxon>Pentapetalae</taxon>
        <taxon>rosids</taxon>
        <taxon>malvids</taxon>
        <taxon>Malvales</taxon>
        <taxon>Malvaceae</taxon>
        <taxon>Malvoideae</taxon>
        <taxon>Hibiscus</taxon>
    </lineage>
</organism>
<reference evidence="2 3" key="1">
    <citation type="journal article" date="2024" name="G3 (Bethesda)">
        <title>Genome assembly of Hibiscus sabdariffa L. provides insights into metabolisms of medicinal natural products.</title>
        <authorList>
            <person name="Kim T."/>
        </authorList>
    </citation>
    <scope>NUCLEOTIDE SEQUENCE [LARGE SCALE GENOMIC DNA]</scope>
    <source>
        <strain evidence="2">TK-2024</strain>
        <tissue evidence="2">Old leaves</tissue>
    </source>
</reference>
<feature type="signal peptide" evidence="1">
    <location>
        <begin position="1"/>
        <end position="24"/>
    </location>
</feature>
<dbReference type="EMBL" id="JBBPBN010000050">
    <property type="protein sequence ID" value="KAK8992256.1"/>
    <property type="molecule type" value="Genomic_DNA"/>
</dbReference>
<keyword evidence="1" id="KW-0732">Signal</keyword>
<feature type="chain" id="PRO_5045948743" evidence="1">
    <location>
        <begin position="25"/>
        <end position="156"/>
    </location>
</feature>
<name>A0ABR2PUX5_9ROSI</name>
<sequence>MAKNYGFLVCILIMALDITAGVLGIEAEIAENKVKHLRMWIFECRDPSLQAYKLGLAASVLLGLAHVVGNLLGGCVCLWTKEDLDKASANKQLADFPYGELLDSNTRRHPKSTISIYGAGTLRYYMFVMSVRHKYFKTNEESEQHRSLLISSESRF</sequence>
<proteinExistence type="predicted"/>
<comment type="caution">
    <text evidence="2">The sequence shown here is derived from an EMBL/GenBank/DDBJ whole genome shotgun (WGS) entry which is preliminary data.</text>
</comment>
<evidence type="ECO:0000313" key="3">
    <source>
        <dbReference type="Proteomes" id="UP001396334"/>
    </source>
</evidence>